<evidence type="ECO:0000256" key="4">
    <source>
        <dbReference type="ARBA" id="ARBA00022679"/>
    </source>
</evidence>
<evidence type="ECO:0000256" key="1">
    <source>
        <dbReference type="ARBA" id="ARBA00000085"/>
    </source>
</evidence>
<comment type="catalytic activity">
    <reaction evidence="1">
        <text>ATP + protein L-histidine = ADP + protein N-phospho-L-histidine.</text>
        <dbReference type="EC" id="2.7.13.3"/>
    </reaction>
</comment>
<dbReference type="InterPro" id="IPR003661">
    <property type="entry name" value="HisK_dim/P_dom"/>
</dbReference>
<accession>A0A8D5FUS8</accession>
<dbReference type="AlphaFoldDB" id="A0A8D5FUS8"/>
<evidence type="ECO:0000256" key="3">
    <source>
        <dbReference type="ARBA" id="ARBA00022553"/>
    </source>
</evidence>
<keyword evidence="9" id="KW-0812">Transmembrane</keyword>
<gene>
    <name evidence="11" type="ORF">DGMP_27720</name>
</gene>
<dbReference type="SMART" id="SM00304">
    <property type="entry name" value="HAMP"/>
    <property type="match status" value="1"/>
</dbReference>
<evidence type="ECO:0000256" key="8">
    <source>
        <dbReference type="ARBA" id="ARBA00023012"/>
    </source>
</evidence>
<reference evidence="11" key="1">
    <citation type="submission" date="2020-09" db="EMBL/GenBank/DDBJ databases">
        <title>Desulfogranum mesoprofundum gen. nov., sp. nov., a novel mesophilic, sulfate-reducing chemolithoautotroph isolated from a deep-sea hydrothermal vent chimney in the Suiyo Seamount.</title>
        <authorList>
            <person name="Hashimoto Y."/>
            <person name="Nakagawa S."/>
        </authorList>
    </citation>
    <scope>NUCLEOTIDE SEQUENCE</scope>
    <source>
        <strain evidence="11">KT2</strain>
    </source>
</reference>
<keyword evidence="6" id="KW-0418">Kinase</keyword>
<dbReference type="EMBL" id="AP024086">
    <property type="protein sequence ID" value="BCL62079.1"/>
    <property type="molecule type" value="Genomic_DNA"/>
</dbReference>
<evidence type="ECO:0000256" key="5">
    <source>
        <dbReference type="ARBA" id="ARBA00022741"/>
    </source>
</evidence>
<keyword evidence="9" id="KW-1133">Transmembrane helix</keyword>
<dbReference type="SMART" id="SM00388">
    <property type="entry name" value="HisKA"/>
    <property type="match status" value="1"/>
</dbReference>
<dbReference type="CDD" id="cd00082">
    <property type="entry name" value="HisKA"/>
    <property type="match status" value="1"/>
</dbReference>
<keyword evidence="5" id="KW-0547">Nucleotide-binding</keyword>
<dbReference type="Proteomes" id="UP000826725">
    <property type="component" value="Chromosome"/>
</dbReference>
<keyword evidence="3" id="KW-0597">Phosphoprotein</keyword>
<keyword evidence="4" id="KW-0808">Transferase</keyword>
<organism evidence="11 12">
    <name type="scientific">Desulfomarina profundi</name>
    <dbReference type="NCBI Taxonomy" id="2772557"/>
    <lineage>
        <taxon>Bacteria</taxon>
        <taxon>Pseudomonadati</taxon>
        <taxon>Thermodesulfobacteriota</taxon>
        <taxon>Desulfobulbia</taxon>
        <taxon>Desulfobulbales</taxon>
        <taxon>Desulfobulbaceae</taxon>
        <taxon>Desulfomarina</taxon>
    </lineage>
</organism>
<dbReference type="EC" id="2.7.13.3" evidence="2"/>
<evidence type="ECO:0000313" key="12">
    <source>
        <dbReference type="Proteomes" id="UP000826725"/>
    </source>
</evidence>
<keyword evidence="7" id="KW-0067">ATP-binding</keyword>
<dbReference type="InterPro" id="IPR003660">
    <property type="entry name" value="HAMP_dom"/>
</dbReference>
<evidence type="ECO:0000256" key="6">
    <source>
        <dbReference type="ARBA" id="ARBA00022777"/>
    </source>
</evidence>
<evidence type="ECO:0000259" key="10">
    <source>
        <dbReference type="PROSITE" id="PS50885"/>
    </source>
</evidence>
<evidence type="ECO:0000313" key="11">
    <source>
        <dbReference type="EMBL" id="BCL62079.1"/>
    </source>
</evidence>
<dbReference type="CDD" id="cd06225">
    <property type="entry name" value="HAMP"/>
    <property type="match status" value="1"/>
</dbReference>
<keyword evidence="12" id="KW-1185">Reference proteome</keyword>
<sequence length="349" mass="39959">MGRRPIPFFSTLGQSAAGKLRWNSIKGKIFVGFAFTFLSIGVLAVLNFYNLSVIKARLYLGESYDDLVDDILELRRFEKNFQIDGDEKNLVISRVYLGRIDKVFHLLSDDLSVLEGEEQVIVFRQSLQNYKKLVSLLEKGRRDVMDRLRDEGKALTEDAVRFRELKRKHIHVAIVRTLVLPFVFMVILLSVMILGFRMVSNGLLKPLDIVRRTTELVGHGDFSPIRYKGESLEEISGLIDAFNRMARELKEHQEDLLQARKLAAIGTFTAGIAHELNNPINNIALTAESFHEEFAETLDDYGMELLQDIIEQTERVADIVRNLLDFSHAGKSVFKELSRRKSFTVRLIL</sequence>
<proteinExistence type="predicted"/>
<dbReference type="GO" id="GO:0000155">
    <property type="term" value="F:phosphorelay sensor kinase activity"/>
    <property type="evidence" value="ECO:0007669"/>
    <property type="project" value="InterPro"/>
</dbReference>
<dbReference type="GO" id="GO:0005524">
    <property type="term" value="F:ATP binding"/>
    <property type="evidence" value="ECO:0007669"/>
    <property type="project" value="UniProtKB-KW"/>
</dbReference>
<dbReference type="PANTHER" id="PTHR44936:SF9">
    <property type="entry name" value="SENSOR PROTEIN CREC"/>
    <property type="match status" value="1"/>
</dbReference>
<dbReference type="InterPro" id="IPR050980">
    <property type="entry name" value="2C_sensor_his_kinase"/>
</dbReference>
<dbReference type="GO" id="GO:0016020">
    <property type="term" value="C:membrane"/>
    <property type="evidence" value="ECO:0007669"/>
    <property type="project" value="InterPro"/>
</dbReference>
<dbReference type="PROSITE" id="PS50885">
    <property type="entry name" value="HAMP"/>
    <property type="match status" value="1"/>
</dbReference>
<feature type="domain" description="HAMP" evidence="10">
    <location>
        <begin position="201"/>
        <end position="254"/>
    </location>
</feature>
<evidence type="ECO:0000256" key="2">
    <source>
        <dbReference type="ARBA" id="ARBA00012438"/>
    </source>
</evidence>
<dbReference type="RefSeq" id="WP_228854478.1">
    <property type="nucleotide sequence ID" value="NZ_AP024086.1"/>
</dbReference>
<evidence type="ECO:0000256" key="9">
    <source>
        <dbReference type="SAM" id="Phobius"/>
    </source>
</evidence>
<evidence type="ECO:0000256" key="7">
    <source>
        <dbReference type="ARBA" id="ARBA00022840"/>
    </source>
</evidence>
<feature type="transmembrane region" description="Helical" evidence="9">
    <location>
        <begin position="173"/>
        <end position="196"/>
    </location>
</feature>
<feature type="transmembrane region" description="Helical" evidence="9">
    <location>
        <begin position="29"/>
        <end position="49"/>
    </location>
</feature>
<keyword evidence="9" id="KW-0472">Membrane</keyword>
<dbReference type="KEGG" id="dbk:DGMP_27720"/>
<name>A0A8D5FUS8_9BACT</name>
<keyword evidence="8" id="KW-0902">Two-component regulatory system</keyword>
<dbReference type="PANTHER" id="PTHR44936">
    <property type="entry name" value="SENSOR PROTEIN CREC"/>
    <property type="match status" value="1"/>
</dbReference>
<protein>
    <recommendedName>
        <fullName evidence="2">histidine kinase</fullName>
        <ecNumber evidence="2">2.7.13.3</ecNumber>
    </recommendedName>
</protein>
<dbReference type="Pfam" id="PF00512">
    <property type="entry name" value="HisKA"/>
    <property type="match status" value="1"/>
</dbReference>